<dbReference type="InterPro" id="IPR001345">
    <property type="entry name" value="PG/BPGM_mutase_AS"/>
</dbReference>
<dbReference type="AlphaFoldDB" id="A0AAE3KFI3"/>
<dbReference type="GO" id="GO:0016791">
    <property type="term" value="F:phosphatase activity"/>
    <property type="evidence" value="ECO:0007669"/>
    <property type="project" value="TreeGrafter"/>
</dbReference>
<keyword evidence="2" id="KW-0413">Isomerase</keyword>
<dbReference type="InterPro" id="IPR050275">
    <property type="entry name" value="PGM_Phosphatase"/>
</dbReference>
<evidence type="ECO:0000313" key="4">
    <source>
        <dbReference type="EMBL" id="MCP2166401.1"/>
    </source>
</evidence>
<accession>A0AAE3KFI3</accession>
<keyword evidence="5" id="KW-1185">Reference proteome</keyword>
<dbReference type="SUPFAM" id="SSF53254">
    <property type="entry name" value="Phosphoglycerate mutase-like"/>
    <property type="match status" value="1"/>
</dbReference>
<dbReference type="Pfam" id="PF00300">
    <property type="entry name" value="His_Phos_1"/>
    <property type="match status" value="1"/>
</dbReference>
<name>A0AAE3KFI3_9PSEU</name>
<dbReference type="PANTHER" id="PTHR48100">
    <property type="entry name" value="BROAD-SPECIFICITY PHOSPHATASE YOR283W-RELATED"/>
    <property type="match status" value="1"/>
</dbReference>
<evidence type="ECO:0000313" key="5">
    <source>
        <dbReference type="Proteomes" id="UP001206128"/>
    </source>
</evidence>
<reference evidence="4" key="1">
    <citation type="submission" date="2022-06" db="EMBL/GenBank/DDBJ databases">
        <title>Genomic Encyclopedia of Archaeal and Bacterial Type Strains, Phase II (KMG-II): from individual species to whole genera.</title>
        <authorList>
            <person name="Goeker M."/>
        </authorList>
    </citation>
    <scope>NUCLEOTIDE SEQUENCE</scope>
    <source>
        <strain evidence="4">DSM 43935</strain>
    </source>
</reference>
<dbReference type="Gene3D" id="3.40.50.1240">
    <property type="entry name" value="Phosphoglycerate mutase-like"/>
    <property type="match status" value="1"/>
</dbReference>
<proteinExistence type="predicted"/>
<evidence type="ECO:0000256" key="2">
    <source>
        <dbReference type="ARBA" id="ARBA00023235"/>
    </source>
</evidence>
<feature type="binding site" evidence="3">
    <location>
        <position position="77"/>
    </location>
    <ligand>
        <name>substrate</name>
    </ligand>
</feature>
<evidence type="ECO:0000256" key="3">
    <source>
        <dbReference type="PIRSR" id="PIRSR613078-2"/>
    </source>
</evidence>
<dbReference type="EMBL" id="JAMTCK010000007">
    <property type="protein sequence ID" value="MCP2166401.1"/>
    <property type="molecule type" value="Genomic_DNA"/>
</dbReference>
<dbReference type="Proteomes" id="UP001206128">
    <property type="component" value="Unassembled WGS sequence"/>
</dbReference>
<protein>
    <submittedName>
        <fullName evidence="4">Broad specificity phosphatase PhoE</fullName>
    </submittedName>
</protein>
<comment type="caution">
    <text evidence="4">The sequence shown here is derived from an EMBL/GenBank/DDBJ whole genome shotgun (WGS) entry which is preliminary data.</text>
</comment>
<dbReference type="InterPro" id="IPR029033">
    <property type="entry name" value="His_PPase_superfam"/>
</dbReference>
<evidence type="ECO:0000256" key="1">
    <source>
        <dbReference type="ARBA" id="ARBA00023152"/>
    </source>
</evidence>
<dbReference type="InterPro" id="IPR013078">
    <property type="entry name" value="His_Pase_superF_clade-1"/>
</dbReference>
<organism evidence="4 5">
    <name type="scientific">Goodfellowiella coeruleoviolacea</name>
    <dbReference type="NCBI Taxonomy" id="334858"/>
    <lineage>
        <taxon>Bacteria</taxon>
        <taxon>Bacillati</taxon>
        <taxon>Actinomycetota</taxon>
        <taxon>Actinomycetes</taxon>
        <taxon>Pseudonocardiales</taxon>
        <taxon>Pseudonocardiaceae</taxon>
        <taxon>Goodfellowiella</taxon>
    </lineage>
</organism>
<dbReference type="RefSeq" id="WP_253772241.1">
    <property type="nucleotide sequence ID" value="NZ_JAMTCK010000007.1"/>
</dbReference>
<keyword evidence="1" id="KW-0324">Glycolysis</keyword>
<sequence>MTALGWVGIVRHGQSSANVAMDQAEAAGLARTGSPHRDADVPLTEQGRSQARAVGRWLAELPAEDRPDLVVVSPYLRTVDTARIALTTAFGEGVVSPVFDERLRDRELGVLDLLTSHGVAERFPEELARKKHLGRFYYRPPGGESWADVALRVRTLLSELRTEHAGQRVLFFAHEITVFLLRYLLEEIPEPELRAIALPNVVANGSITTWEPTAGGGYRMVLAHGTDHLRRHGALPTVADDAATQTA</sequence>
<dbReference type="SMART" id="SM00855">
    <property type="entry name" value="PGAM"/>
    <property type="match status" value="1"/>
</dbReference>
<dbReference type="PROSITE" id="PS00175">
    <property type="entry name" value="PG_MUTASE"/>
    <property type="match status" value="1"/>
</dbReference>
<dbReference type="GO" id="GO:0005737">
    <property type="term" value="C:cytoplasm"/>
    <property type="evidence" value="ECO:0007669"/>
    <property type="project" value="TreeGrafter"/>
</dbReference>
<dbReference type="PANTHER" id="PTHR48100:SF1">
    <property type="entry name" value="HISTIDINE PHOSPHATASE FAMILY PROTEIN-RELATED"/>
    <property type="match status" value="1"/>
</dbReference>
<dbReference type="CDD" id="cd07067">
    <property type="entry name" value="HP_PGM_like"/>
    <property type="match status" value="1"/>
</dbReference>
<gene>
    <name evidence="4" type="ORF">LX83_003269</name>
</gene>